<dbReference type="Proteomes" id="UP001497744">
    <property type="component" value="Unassembled WGS sequence"/>
</dbReference>
<comment type="caution">
    <text evidence="1">The sequence shown here is derived from an EMBL/GenBank/DDBJ whole genome shotgun (WGS) entry which is preliminary data.</text>
</comment>
<organism evidence="1 2">
    <name type="scientific">Babesia caballi</name>
    <dbReference type="NCBI Taxonomy" id="5871"/>
    <lineage>
        <taxon>Eukaryota</taxon>
        <taxon>Sar</taxon>
        <taxon>Alveolata</taxon>
        <taxon>Apicomplexa</taxon>
        <taxon>Aconoidasida</taxon>
        <taxon>Piroplasmida</taxon>
        <taxon>Babesiidae</taxon>
        <taxon>Babesia</taxon>
    </lineage>
</organism>
<gene>
    <name evidence="1" type="ORF">BcabD6B2_46720</name>
</gene>
<dbReference type="GeneID" id="94196718"/>
<protein>
    <submittedName>
        <fullName evidence="1">Uncharacterized protein</fullName>
    </submittedName>
</protein>
<sequence>MEKVGVSILSAGIFQLSETVWLLFQIRRDRGTHLTRDQIGALVTHGLHVSAECLTTIINTLPDPITLTMILRAPPEYIRHAVIHRHSATEENEGALFLLKIILGPRSIRIRRLVALIILDDATTTEIIDGLSTVPKETLTKALTQLINKAGGIFIVAKRFFLSFSKFRKGVEGGGQLECIIL</sequence>
<dbReference type="RefSeq" id="XP_067717306.1">
    <property type="nucleotide sequence ID" value="XM_067861205.1"/>
</dbReference>
<name>A0AAV4LZK5_BABCB</name>
<dbReference type="EMBL" id="BPLF01000004">
    <property type="protein sequence ID" value="GIX65237.1"/>
    <property type="molecule type" value="Genomic_DNA"/>
</dbReference>
<reference evidence="1 2" key="1">
    <citation type="submission" date="2021-06" db="EMBL/GenBank/DDBJ databases">
        <title>Genome sequence of Babesia caballi.</title>
        <authorList>
            <person name="Yamagishi J."/>
            <person name="Kidaka T."/>
            <person name="Ochi A."/>
        </authorList>
    </citation>
    <scope>NUCLEOTIDE SEQUENCE [LARGE SCALE GENOMIC DNA]</scope>
    <source>
        <strain evidence="1">USDA-D6B2</strain>
    </source>
</reference>
<keyword evidence="2" id="KW-1185">Reference proteome</keyword>
<evidence type="ECO:0000313" key="1">
    <source>
        <dbReference type="EMBL" id="GIX65237.1"/>
    </source>
</evidence>
<dbReference type="AlphaFoldDB" id="A0AAV4LZK5"/>
<proteinExistence type="predicted"/>
<evidence type="ECO:0000313" key="2">
    <source>
        <dbReference type="Proteomes" id="UP001497744"/>
    </source>
</evidence>
<accession>A0AAV4LZK5</accession>